<dbReference type="GO" id="GO:0051015">
    <property type="term" value="F:actin filament binding"/>
    <property type="evidence" value="ECO:0007669"/>
    <property type="project" value="TreeGrafter"/>
</dbReference>
<dbReference type="GO" id="GO:0005856">
    <property type="term" value="C:cytoskeleton"/>
    <property type="evidence" value="ECO:0007669"/>
    <property type="project" value="TreeGrafter"/>
</dbReference>
<keyword evidence="2" id="KW-1133">Transmembrane helix</keyword>
<dbReference type="InterPro" id="IPR051017">
    <property type="entry name" value="Aldolase-II_Adducin_sf"/>
</dbReference>
<sequence length="177" mass="19466">DAQNVSGDQVVLVGAASKGIIQREFQHNAMVYKTAYAKNPFDNISDQDLEEYKKIVEKKQRGEPVDDDIPDHIKPLLLEPVLVADGQPVSSVQELNTPPQSPASPCSDEEVSKSGGSVQRSMSARLSVEGNALMHIILHIVFSVAQYFTFILEVNQAYSLKIKSSNSQSLLELLLEN</sequence>
<proteinExistence type="predicted"/>
<feature type="region of interest" description="Disordered" evidence="1">
    <location>
        <begin position="89"/>
        <end position="118"/>
    </location>
</feature>
<evidence type="ECO:0000313" key="3">
    <source>
        <dbReference type="EMBL" id="GBL60522.1"/>
    </source>
</evidence>
<dbReference type="AlphaFoldDB" id="A0A4Y1ZNU0"/>
<comment type="caution">
    <text evidence="3">The sequence shown here is derived from an EMBL/GenBank/DDBJ whole genome shotgun (WGS) entry which is preliminary data.</text>
</comment>
<keyword evidence="2" id="KW-0472">Membrane</keyword>
<evidence type="ECO:0000256" key="1">
    <source>
        <dbReference type="SAM" id="MobiDB-lite"/>
    </source>
</evidence>
<gene>
    <name evidence="3" type="primary">hts_5</name>
    <name evidence="3" type="ORF">AVEN_58147_1</name>
</gene>
<keyword evidence="2" id="KW-0812">Transmembrane</keyword>
<feature type="compositionally biased region" description="Polar residues" evidence="1">
    <location>
        <begin position="89"/>
        <end position="98"/>
    </location>
</feature>
<dbReference type="EMBL" id="BGPR01076325">
    <property type="protein sequence ID" value="GBL60522.1"/>
    <property type="molecule type" value="Genomic_DNA"/>
</dbReference>
<evidence type="ECO:0000256" key="2">
    <source>
        <dbReference type="SAM" id="Phobius"/>
    </source>
</evidence>
<reference evidence="3 4" key="1">
    <citation type="journal article" date="2019" name="Sci. Rep.">
        <title>Orb-weaving spider Araneus ventricosus genome elucidates the spidroin gene catalogue.</title>
        <authorList>
            <person name="Kono N."/>
            <person name="Nakamura H."/>
            <person name="Ohtoshi R."/>
            <person name="Moran D.A.P."/>
            <person name="Shinohara A."/>
            <person name="Yoshida Y."/>
            <person name="Fujiwara M."/>
            <person name="Mori M."/>
            <person name="Tomita M."/>
            <person name="Arakawa K."/>
        </authorList>
    </citation>
    <scope>NUCLEOTIDE SEQUENCE [LARGE SCALE GENOMIC DNA]</scope>
</reference>
<dbReference type="GO" id="GO:0005886">
    <property type="term" value="C:plasma membrane"/>
    <property type="evidence" value="ECO:0007669"/>
    <property type="project" value="TreeGrafter"/>
</dbReference>
<protein>
    <submittedName>
        <fullName evidence="3">Protein hu-li tai shao</fullName>
    </submittedName>
</protein>
<evidence type="ECO:0000313" key="4">
    <source>
        <dbReference type="Proteomes" id="UP000499080"/>
    </source>
</evidence>
<dbReference type="OrthoDB" id="3238794at2759"/>
<feature type="transmembrane region" description="Helical" evidence="2">
    <location>
        <begin position="132"/>
        <end position="154"/>
    </location>
</feature>
<name>A0A4Y1ZNU0_ARAVE</name>
<keyword evidence="4" id="KW-1185">Reference proteome</keyword>
<dbReference type="PANTHER" id="PTHR10672:SF3">
    <property type="entry name" value="PROTEIN HU-LI TAI SHAO"/>
    <property type="match status" value="1"/>
</dbReference>
<dbReference type="PANTHER" id="PTHR10672">
    <property type="entry name" value="ADDUCIN"/>
    <property type="match status" value="1"/>
</dbReference>
<organism evidence="3 4">
    <name type="scientific">Araneus ventricosus</name>
    <name type="common">Orbweaver spider</name>
    <name type="synonym">Epeira ventricosa</name>
    <dbReference type="NCBI Taxonomy" id="182803"/>
    <lineage>
        <taxon>Eukaryota</taxon>
        <taxon>Metazoa</taxon>
        <taxon>Ecdysozoa</taxon>
        <taxon>Arthropoda</taxon>
        <taxon>Chelicerata</taxon>
        <taxon>Arachnida</taxon>
        <taxon>Araneae</taxon>
        <taxon>Araneomorphae</taxon>
        <taxon>Entelegynae</taxon>
        <taxon>Araneoidea</taxon>
        <taxon>Araneidae</taxon>
        <taxon>Araneus</taxon>
    </lineage>
</organism>
<dbReference type="Proteomes" id="UP000499080">
    <property type="component" value="Unassembled WGS sequence"/>
</dbReference>
<feature type="non-terminal residue" evidence="3">
    <location>
        <position position="1"/>
    </location>
</feature>
<accession>A0A4Y1ZNU0</accession>
<dbReference type="GO" id="GO:0014069">
    <property type="term" value="C:postsynaptic density"/>
    <property type="evidence" value="ECO:0007669"/>
    <property type="project" value="TreeGrafter"/>
</dbReference>